<evidence type="ECO:0000313" key="2">
    <source>
        <dbReference type="Proteomes" id="UP000831787"/>
    </source>
</evidence>
<dbReference type="RefSeq" id="WP_244710369.1">
    <property type="nucleotide sequence ID" value="NZ_CP095073.1"/>
</dbReference>
<name>A0ABY4EIY8_9BACI</name>
<keyword evidence="2" id="KW-1185">Reference proteome</keyword>
<reference evidence="1 2" key="1">
    <citation type="submission" date="2022-04" db="EMBL/GenBank/DDBJ databases">
        <title>Halobacillus sp. isolated from saltern.</title>
        <authorList>
            <person name="Won M."/>
            <person name="Lee C.-M."/>
            <person name="Woen H.-Y."/>
            <person name="Kwon S.-W."/>
        </authorList>
    </citation>
    <scope>NUCLEOTIDE SEQUENCE [LARGE SCALE GENOMIC DNA]</scope>
    <source>
        <strain evidence="1 2">SSBR10-3</strain>
    </source>
</reference>
<sequence>MDYSRRHSSCRCQHRAGDVDVTIYPTAYYKSKTRTNTFPAELKEKLISLGYVYYEDSGEYYYRNLSGETVPNSFKEQTMAAIGEVVDKYLQEI</sequence>
<organism evidence="1 2">
    <name type="scientific">Halobacillus salinarum</name>
    <dbReference type="NCBI Taxonomy" id="2932257"/>
    <lineage>
        <taxon>Bacteria</taxon>
        <taxon>Bacillati</taxon>
        <taxon>Bacillota</taxon>
        <taxon>Bacilli</taxon>
        <taxon>Bacillales</taxon>
        <taxon>Bacillaceae</taxon>
        <taxon>Halobacillus</taxon>
    </lineage>
</organism>
<accession>A0ABY4EIY8</accession>
<gene>
    <name evidence="1" type="ORF">MUN89_00020</name>
</gene>
<protein>
    <submittedName>
        <fullName evidence="1">Uncharacterized protein</fullName>
    </submittedName>
</protein>
<evidence type="ECO:0000313" key="1">
    <source>
        <dbReference type="EMBL" id="UOQ44422.1"/>
    </source>
</evidence>
<dbReference type="EMBL" id="CP095073">
    <property type="protein sequence ID" value="UOQ44422.1"/>
    <property type="molecule type" value="Genomic_DNA"/>
</dbReference>
<dbReference type="Proteomes" id="UP000831787">
    <property type="component" value="Chromosome"/>
</dbReference>
<proteinExistence type="predicted"/>